<comment type="caution">
    <text evidence="2">The sequence shown here is derived from an EMBL/GenBank/DDBJ whole genome shotgun (WGS) entry which is preliminary data.</text>
</comment>
<evidence type="ECO:0000313" key="2">
    <source>
        <dbReference type="EMBL" id="HIT50371.1"/>
    </source>
</evidence>
<feature type="transmembrane region" description="Helical" evidence="1">
    <location>
        <begin position="127"/>
        <end position="148"/>
    </location>
</feature>
<evidence type="ECO:0000256" key="1">
    <source>
        <dbReference type="SAM" id="Phobius"/>
    </source>
</evidence>
<reference evidence="2" key="2">
    <citation type="journal article" date="2021" name="PeerJ">
        <title>Extensive microbial diversity within the chicken gut microbiome revealed by metagenomics and culture.</title>
        <authorList>
            <person name="Gilroy R."/>
            <person name="Ravi A."/>
            <person name="Getino M."/>
            <person name="Pursley I."/>
            <person name="Horton D.L."/>
            <person name="Alikhan N.F."/>
            <person name="Baker D."/>
            <person name="Gharbi K."/>
            <person name="Hall N."/>
            <person name="Watson M."/>
            <person name="Adriaenssens E.M."/>
            <person name="Foster-Nyarko E."/>
            <person name="Jarju S."/>
            <person name="Secka A."/>
            <person name="Antonio M."/>
            <person name="Oren A."/>
            <person name="Chaudhuri R.R."/>
            <person name="La Ragione R."/>
            <person name="Hildebrand F."/>
            <person name="Pallen M.J."/>
        </authorList>
    </citation>
    <scope>NUCLEOTIDE SEQUENCE</scope>
    <source>
        <strain evidence="2">ChiW17-6978</strain>
    </source>
</reference>
<name>A0A9D1KJ99_9MOLU</name>
<protein>
    <submittedName>
        <fullName evidence="2">Uncharacterized protein</fullName>
    </submittedName>
</protein>
<accession>A0A9D1KJ99</accession>
<dbReference type="AlphaFoldDB" id="A0A9D1KJ99"/>
<keyword evidence="1" id="KW-0472">Membrane</keyword>
<proteinExistence type="predicted"/>
<gene>
    <name evidence="2" type="ORF">IAD46_05030</name>
</gene>
<dbReference type="Proteomes" id="UP000886758">
    <property type="component" value="Unassembled WGS sequence"/>
</dbReference>
<keyword evidence="1" id="KW-0812">Transmembrane</keyword>
<organism evidence="2 3">
    <name type="scientific">Candidatus Pelethenecus faecipullorum</name>
    <dbReference type="NCBI Taxonomy" id="2840900"/>
    <lineage>
        <taxon>Bacteria</taxon>
        <taxon>Bacillati</taxon>
        <taxon>Mycoplasmatota</taxon>
        <taxon>Mollicutes</taxon>
        <taxon>Candidatus Pelethenecus</taxon>
    </lineage>
</organism>
<feature type="transmembrane region" description="Helical" evidence="1">
    <location>
        <begin position="154"/>
        <end position="177"/>
    </location>
</feature>
<dbReference type="EMBL" id="DVLF01000157">
    <property type="protein sequence ID" value="HIT50371.1"/>
    <property type="molecule type" value="Genomic_DNA"/>
</dbReference>
<reference evidence="2" key="1">
    <citation type="submission" date="2020-10" db="EMBL/GenBank/DDBJ databases">
        <authorList>
            <person name="Gilroy R."/>
        </authorList>
    </citation>
    <scope>NUCLEOTIDE SEQUENCE</scope>
    <source>
        <strain evidence="2">ChiW17-6978</strain>
    </source>
</reference>
<evidence type="ECO:0000313" key="3">
    <source>
        <dbReference type="Proteomes" id="UP000886758"/>
    </source>
</evidence>
<sequence length="185" mass="21533">MKEFEKLLLEDTKRKITEKAKLEVQLGLFEQKKEVTFDLSNYTLMTYDKKYKGLYDLYQHNDTKALVFVCPLVENNKGDEGERPDLKPYAYDVLYLETLSIEQYEQVQAASAHENSSVIDLFYKIAFVLYFVSLGVTLCLIIAASIYFQEMTNVFLVCGTMISMQVLYTALMPLIMIQYRKFKAE</sequence>
<keyword evidence="1" id="KW-1133">Transmembrane helix</keyword>